<feature type="transmembrane region" description="Helical" evidence="1">
    <location>
        <begin position="30"/>
        <end position="50"/>
    </location>
</feature>
<gene>
    <name evidence="2" type="ORF">SDC9_51075</name>
</gene>
<comment type="caution">
    <text evidence="2">The sequence shown here is derived from an EMBL/GenBank/DDBJ whole genome shotgun (WGS) entry which is preliminary data.</text>
</comment>
<reference evidence="2" key="1">
    <citation type="submission" date="2019-08" db="EMBL/GenBank/DDBJ databases">
        <authorList>
            <person name="Kucharzyk K."/>
            <person name="Murdoch R.W."/>
            <person name="Higgins S."/>
            <person name="Loffler F."/>
        </authorList>
    </citation>
    <scope>NUCLEOTIDE SEQUENCE</scope>
</reference>
<feature type="transmembrane region" description="Helical" evidence="1">
    <location>
        <begin position="93"/>
        <end position="114"/>
    </location>
</feature>
<keyword evidence="1" id="KW-0472">Membrane</keyword>
<protein>
    <submittedName>
        <fullName evidence="2">Uncharacterized protein</fullName>
    </submittedName>
</protein>
<sequence length="195" mass="21788">MEDKQLNEKESLELIAQMIRNTQKKMEKGSGIPFLIWGYVTIAVSLTVWYLLGKTGNQNWNFLWFAIPVIGFPVMLLALKRKTTLPKTYIDKVISYVWIVMGVSALIPSMAAAVIHNFPVLFLVVLLISAGTAMTGLVIKFKPLVISGFGGMLLSILCLILRESLDSILVFAALFLLVQVIPGHILNYKNRKNHV</sequence>
<name>A0A644WLN5_9ZZZZ</name>
<feature type="transmembrane region" description="Helical" evidence="1">
    <location>
        <begin position="62"/>
        <end position="81"/>
    </location>
</feature>
<keyword evidence="1" id="KW-0812">Transmembrane</keyword>
<proteinExistence type="predicted"/>
<feature type="transmembrane region" description="Helical" evidence="1">
    <location>
        <begin position="144"/>
        <end position="162"/>
    </location>
</feature>
<feature type="transmembrane region" description="Helical" evidence="1">
    <location>
        <begin position="168"/>
        <end position="188"/>
    </location>
</feature>
<dbReference type="EMBL" id="VSSQ01001071">
    <property type="protein sequence ID" value="MPM04795.1"/>
    <property type="molecule type" value="Genomic_DNA"/>
</dbReference>
<evidence type="ECO:0000313" key="2">
    <source>
        <dbReference type="EMBL" id="MPM04795.1"/>
    </source>
</evidence>
<evidence type="ECO:0000256" key="1">
    <source>
        <dbReference type="SAM" id="Phobius"/>
    </source>
</evidence>
<keyword evidence="1" id="KW-1133">Transmembrane helix</keyword>
<dbReference type="AlphaFoldDB" id="A0A644WLN5"/>
<feature type="transmembrane region" description="Helical" evidence="1">
    <location>
        <begin position="120"/>
        <end position="139"/>
    </location>
</feature>
<organism evidence="2">
    <name type="scientific">bioreactor metagenome</name>
    <dbReference type="NCBI Taxonomy" id="1076179"/>
    <lineage>
        <taxon>unclassified sequences</taxon>
        <taxon>metagenomes</taxon>
        <taxon>ecological metagenomes</taxon>
    </lineage>
</organism>
<accession>A0A644WLN5</accession>